<dbReference type="Proteomes" id="UP000662821">
    <property type="component" value="Chromosome"/>
</dbReference>
<name>A0AAJ4T3M8_9BURK</name>
<proteinExistence type="predicted"/>
<dbReference type="EMBL" id="CP071520">
    <property type="protein sequence ID" value="QSX94610.1"/>
    <property type="molecule type" value="Genomic_DNA"/>
</dbReference>
<gene>
    <name evidence="2" type="ORF">J3P46_17990</name>
</gene>
<keyword evidence="2" id="KW-0255">Endonuclease</keyword>
<keyword evidence="2" id="KW-0540">Nuclease</keyword>
<feature type="domain" description="HNH nuclease" evidence="1">
    <location>
        <begin position="166"/>
        <end position="214"/>
    </location>
</feature>
<evidence type="ECO:0000313" key="2">
    <source>
        <dbReference type="EMBL" id="QSX94610.1"/>
    </source>
</evidence>
<dbReference type="RefSeq" id="WP_151096118.1">
    <property type="nucleotide sequence ID" value="NZ_CP071520.1"/>
</dbReference>
<protein>
    <submittedName>
        <fullName evidence="2">HNH endonuclease</fullName>
    </submittedName>
</protein>
<dbReference type="InterPro" id="IPR003615">
    <property type="entry name" value="HNH_nuc"/>
</dbReference>
<organism evidence="2 3">
    <name type="scientific">Janthinobacterium lividum</name>
    <dbReference type="NCBI Taxonomy" id="29581"/>
    <lineage>
        <taxon>Bacteria</taxon>
        <taxon>Pseudomonadati</taxon>
        <taxon>Pseudomonadota</taxon>
        <taxon>Betaproteobacteria</taxon>
        <taxon>Burkholderiales</taxon>
        <taxon>Oxalobacteraceae</taxon>
        <taxon>Janthinobacterium</taxon>
    </lineage>
</organism>
<accession>A0AAJ4T3M8</accession>
<evidence type="ECO:0000259" key="1">
    <source>
        <dbReference type="Pfam" id="PF13391"/>
    </source>
</evidence>
<dbReference type="AlphaFoldDB" id="A0AAJ4T3M8"/>
<evidence type="ECO:0000313" key="3">
    <source>
        <dbReference type="Proteomes" id="UP000662821"/>
    </source>
</evidence>
<dbReference type="GO" id="GO:0004519">
    <property type="term" value="F:endonuclease activity"/>
    <property type="evidence" value="ECO:0007669"/>
    <property type="project" value="UniProtKB-KW"/>
</dbReference>
<reference evidence="2 3" key="1">
    <citation type="submission" date="2021-03" db="EMBL/GenBank/DDBJ databases">
        <title>Draft genome sequence of Janthinobacterium sp. strain PLB02 isolated from infected primmorphs (Lubomirskia baicalensis).</title>
        <authorList>
            <person name="Chernogor L.I."/>
            <person name="Belikov S.I."/>
            <person name="Petrushin I.S."/>
        </authorList>
    </citation>
    <scope>NUCLEOTIDE SEQUENCE [LARGE SCALE GENOMIC DNA]</scope>
    <source>
        <strain evidence="2 3">PLB02</strain>
    </source>
</reference>
<sequence>MPQSRSLHQSATQTNPLALIVTWGAGEETLDIQTIEAALAVLKPGTDVTIETTEFRTEEARDVVYEPKLARMPDGFTLTYTNEGHWVDDIGELRSADGDLGTAHYRKFNVAGKSKWVCQWVGDNNPQMQIEIVCKLSDEVRDRKEVKALVRDARFRNLILGDNPHCLVTGETDRRVLEAAHICDVKNEGSDSFENGIVLRADLHRLFDRDILTISNDGRFSMSPVLESYNYLFDEAGKSWRRETLIMHEDLNRYVQNIDRRNAKRVK</sequence>
<keyword evidence="2" id="KW-0378">Hydrolase</keyword>
<dbReference type="Pfam" id="PF13391">
    <property type="entry name" value="HNH_2"/>
    <property type="match status" value="1"/>
</dbReference>